<dbReference type="GO" id="GO:0009626">
    <property type="term" value="P:plant-type hypersensitive response"/>
    <property type="evidence" value="ECO:0007669"/>
    <property type="project" value="UniProtKB-KW"/>
</dbReference>
<evidence type="ECO:0000256" key="10">
    <source>
        <dbReference type="ARBA" id="ARBA00022840"/>
    </source>
</evidence>
<organism evidence="14 15">
    <name type="scientific">Forsythia ovata</name>
    <dbReference type="NCBI Taxonomy" id="205694"/>
    <lineage>
        <taxon>Eukaryota</taxon>
        <taxon>Viridiplantae</taxon>
        <taxon>Streptophyta</taxon>
        <taxon>Embryophyta</taxon>
        <taxon>Tracheophyta</taxon>
        <taxon>Spermatophyta</taxon>
        <taxon>Magnoliopsida</taxon>
        <taxon>eudicotyledons</taxon>
        <taxon>Gunneridae</taxon>
        <taxon>Pentapetalae</taxon>
        <taxon>asterids</taxon>
        <taxon>lamiids</taxon>
        <taxon>Lamiales</taxon>
        <taxon>Oleaceae</taxon>
        <taxon>Forsythieae</taxon>
        <taxon>Forsythia</taxon>
    </lineage>
</organism>
<dbReference type="AlphaFoldDB" id="A0ABD1TSH6"/>
<dbReference type="InterPro" id="IPR002182">
    <property type="entry name" value="NB-ARC"/>
</dbReference>
<dbReference type="SUPFAM" id="SSF52540">
    <property type="entry name" value="P-loop containing nucleoside triphosphate hydrolases"/>
    <property type="match status" value="1"/>
</dbReference>
<dbReference type="InterPro" id="IPR038005">
    <property type="entry name" value="RX-like_CC"/>
</dbReference>
<dbReference type="Gene3D" id="1.10.10.10">
    <property type="entry name" value="Winged helix-like DNA-binding domain superfamily/Winged helix DNA-binding domain"/>
    <property type="match status" value="1"/>
</dbReference>
<reference evidence="15" key="1">
    <citation type="submission" date="2024-07" db="EMBL/GenBank/DDBJ databases">
        <title>Two chromosome-level genome assemblies of Korean endemic species Abeliophyllum distichum and Forsythia ovata (Oleaceae).</title>
        <authorList>
            <person name="Jang H."/>
        </authorList>
    </citation>
    <scope>NUCLEOTIDE SEQUENCE [LARGE SCALE GENOMIC DNA]</scope>
</reference>
<dbReference type="Proteomes" id="UP001604277">
    <property type="component" value="Unassembled WGS sequence"/>
</dbReference>
<dbReference type="Gene3D" id="3.80.10.10">
    <property type="entry name" value="Ribonuclease Inhibitor"/>
    <property type="match status" value="1"/>
</dbReference>
<dbReference type="Pfam" id="PF00931">
    <property type="entry name" value="NB-ARC"/>
    <property type="match status" value="1"/>
</dbReference>
<feature type="coiled-coil region" evidence="11">
    <location>
        <begin position="122"/>
        <end position="149"/>
    </location>
</feature>
<keyword evidence="6" id="KW-0381">Hypersensitive response</keyword>
<keyword evidence="5" id="KW-0433">Leucine-rich repeat</keyword>
<feature type="domain" description="NB-ARC" evidence="12">
    <location>
        <begin position="176"/>
        <end position="346"/>
    </location>
</feature>
<dbReference type="InterPro" id="IPR032675">
    <property type="entry name" value="LRR_dom_sf"/>
</dbReference>
<evidence type="ECO:0000259" key="13">
    <source>
        <dbReference type="Pfam" id="PF23559"/>
    </source>
</evidence>
<dbReference type="Gene3D" id="1.10.8.430">
    <property type="entry name" value="Helical domain of apoptotic protease-activating factors"/>
    <property type="match status" value="1"/>
</dbReference>
<evidence type="ECO:0000313" key="14">
    <source>
        <dbReference type="EMBL" id="KAL2515674.1"/>
    </source>
</evidence>
<evidence type="ECO:0000256" key="7">
    <source>
        <dbReference type="ARBA" id="ARBA00022737"/>
    </source>
</evidence>
<dbReference type="FunFam" id="3.40.50.300:FF:001091">
    <property type="entry name" value="Probable disease resistance protein At1g61300"/>
    <property type="match status" value="1"/>
</dbReference>
<evidence type="ECO:0000256" key="3">
    <source>
        <dbReference type="ARBA" id="ARBA00008894"/>
    </source>
</evidence>
<dbReference type="InterPro" id="IPR044974">
    <property type="entry name" value="Disease_R_plants"/>
</dbReference>
<dbReference type="InterPro" id="IPR027417">
    <property type="entry name" value="P-loop_NTPase"/>
</dbReference>
<evidence type="ECO:0000256" key="8">
    <source>
        <dbReference type="ARBA" id="ARBA00022741"/>
    </source>
</evidence>
<proteinExistence type="inferred from homology"/>
<evidence type="ECO:0000259" key="12">
    <source>
        <dbReference type="Pfam" id="PF00931"/>
    </source>
</evidence>
<comment type="similarity">
    <text evidence="3">Belongs to the disease resistance NB-LRR family.</text>
</comment>
<evidence type="ECO:0000313" key="15">
    <source>
        <dbReference type="Proteomes" id="UP001604277"/>
    </source>
</evidence>
<dbReference type="SUPFAM" id="SSF52058">
    <property type="entry name" value="L domain-like"/>
    <property type="match status" value="1"/>
</dbReference>
<dbReference type="EMBL" id="JBFOLJ010000008">
    <property type="protein sequence ID" value="KAL2515674.1"/>
    <property type="molecule type" value="Genomic_DNA"/>
</dbReference>
<dbReference type="Gene3D" id="1.20.5.4130">
    <property type="match status" value="1"/>
</dbReference>
<comment type="function">
    <text evidence="1">Confers resistance to late blight (Phytophthora infestans) races carrying the avirulence gene Avr1. Resistance proteins guard the plant against pathogens that contain an appropriate avirulence protein via an indirect interaction with this avirulence protein. That triggers a defense system including the hypersensitive response, which restricts the pathogen growth.</text>
</comment>
<accession>A0ABD1TSH6</accession>
<dbReference type="GO" id="GO:0005524">
    <property type="term" value="F:ATP binding"/>
    <property type="evidence" value="ECO:0007669"/>
    <property type="project" value="UniProtKB-KW"/>
</dbReference>
<dbReference type="Pfam" id="PF23559">
    <property type="entry name" value="WHD_DRP"/>
    <property type="match status" value="1"/>
</dbReference>
<gene>
    <name evidence="14" type="ORF">Fot_29645</name>
</gene>
<keyword evidence="10" id="KW-0067">ATP-binding</keyword>
<keyword evidence="15" id="KW-1185">Reference proteome</keyword>
<sequence length="920" mass="106319">MAYAALVSLTHVLDQTLNRDYQYLILGEKQQIASLLEKVSFLQDFLDNSSQKNIKTVECLESQIRDATYKAEDIIESHMTDRICEESASHKDDRIWHILTKPFTWARHALAWSGFTTFFHKLEKVIKEIDSIKKRVEKIEDESDFHDQQQQISSTLHVGSSRSAPGGKSVVVGFDDDMLEIKTWLISGSSDLQTVALVGMGGIGKTTVAQKVYDDAFIEYHFDIRAWVTVSQNYNLQEILLGLLDCTKKLSNEMDNGSIDKLVELLYKTLKRRRYLIVMDDVWDTKFWDDASVKSVFPNDKNGSRIMLTTREEKVAFSANSCPPLHRMHLLDEERSWQLFCEKVFGEYCCPRELEEIGTKIIQHCKGLPLAIVVIGGLLSKLSRTQHDWRNVAENLSSVITSNDERYSKILFLSYNNLPHHLKGRFLYMGVFPEDSNIRVSTLIKLWIAEGFIKLVKFKRLEDMTEEYVLDLIERSLVMTSKKSSIGKIKACKIHDLLRELLQSEAEKERFYHVISRRLDCLPRGTSVRRLSIHEELLSVPKILSSSLPRSILNFHDAMSILSKKVINLRLIRVLHMDEACPSNKPGPVNLRYFTTTKYRDDSGWQLSLESIFKFRNLQTLHFRYPYLAVYSLSIPRLDLPPEIWKMTQLRHVQLEAIVNLPDLPCAEIEGENSVIVLENLQTLSFIADFRCTVEVLKRIPNLKKLGIYYGDEPMDWGYYCLNNLVYLDKLEALKCFFYGESPYFLKNVTFPESLKKLTLVNGYIPWEDTTIVGSLPNLQVLKLKGYAFDGQEWEPNEGEFLQLKYLLLENINIKYWRASSIHFPKLERLFINSCRYLEEIPSSIGEITTLQHIEVHDCRDSLVTSAKEIQETQQSYGNDDLQIRILGIIYSTGVFSQLSLMCKVINIMNFVIILQSHHK</sequence>
<evidence type="ECO:0000256" key="5">
    <source>
        <dbReference type="ARBA" id="ARBA00022614"/>
    </source>
</evidence>
<dbReference type="InterPro" id="IPR042197">
    <property type="entry name" value="Apaf_helical"/>
</dbReference>
<comment type="caution">
    <text evidence="14">The sequence shown here is derived from an EMBL/GenBank/DDBJ whole genome shotgun (WGS) entry which is preliminary data.</text>
</comment>
<dbReference type="GO" id="GO:0051607">
    <property type="term" value="P:defense response to virus"/>
    <property type="evidence" value="ECO:0007669"/>
    <property type="project" value="UniProtKB-ARBA"/>
</dbReference>
<dbReference type="Gene3D" id="3.40.50.300">
    <property type="entry name" value="P-loop containing nucleotide triphosphate hydrolases"/>
    <property type="match status" value="1"/>
</dbReference>
<evidence type="ECO:0000256" key="6">
    <source>
        <dbReference type="ARBA" id="ARBA00022667"/>
    </source>
</evidence>
<comment type="subcellular location">
    <subcellularLocation>
        <location evidence="2">Cytoplasm</location>
    </subcellularLocation>
</comment>
<dbReference type="PRINTS" id="PR00364">
    <property type="entry name" value="DISEASERSIST"/>
</dbReference>
<dbReference type="CDD" id="cd14798">
    <property type="entry name" value="RX-CC_like"/>
    <property type="match status" value="1"/>
</dbReference>
<evidence type="ECO:0000256" key="9">
    <source>
        <dbReference type="ARBA" id="ARBA00022821"/>
    </source>
</evidence>
<keyword evidence="8" id="KW-0547">Nucleotide-binding</keyword>
<dbReference type="PANTHER" id="PTHR23155">
    <property type="entry name" value="DISEASE RESISTANCE PROTEIN RP"/>
    <property type="match status" value="1"/>
</dbReference>
<dbReference type="GO" id="GO:0005737">
    <property type="term" value="C:cytoplasm"/>
    <property type="evidence" value="ECO:0007669"/>
    <property type="project" value="UniProtKB-SubCell"/>
</dbReference>
<evidence type="ECO:0000256" key="1">
    <source>
        <dbReference type="ARBA" id="ARBA00002074"/>
    </source>
</evidence>
<feature type="domain" description="Disease resistance protein winged helix" evidence="13">
    <location>
        <begin position="431"/>
        <end position="501"/>
    </location>
</feature>
<name>A0ABD1TSH6_9LAMI</name>
<keyword evidence="9" id="KW-0611">Plant defense</keyword>
<evidence type="ECO:0000256" key="4">
    <source>
        <dbReference type="ARBA" id="ARBA00022490"/>
    </source>
</evidence>
<dbReference type="InterPro" id="IPR058922">
    <property type="entry name" value="WHD_DRP"/>
</dbReference>
<dbReference type="FunFam" id="1.10.10.10:FF:000322">
    <property type="entry name" value="Probable disease resistance protein At1g63360"/>
    <property type="match status" value="1"/>
</dbReference>
<keyword evidence="4" id="KW-0963">Cytoplasm</keyword>
<evidence type="ECO:0000256" key="2">
    <source>
        <dbReference type="ARBA" id="ARBA00004496"/>
    </source>
</evidence>
<dbReference type="InterPro" id="IPR036388">
    <property type="entry name" value="WH-like_DNA-bd_sf"/>
</dbReference>
<protein>
    <submittedName>
        <fullName evidence="14">Disease resistance RPP8-like protein 3</fullName>
    </submittedName>
</protein>
<keyword evidence="11" id="KW-0175">Coiled coil</keyword>
<evidence type="ECO:0000256" key="11">
    <source>
        <dbReference type="SAM" id="Coils"/>
    </source>
</evidence>
<keyword evidence="7" id="KW-0677">Repeat</keyword>
<dbReference type="PANTHER" id="PTHR23155:SF1152">
    <property type="entry name" value="AAA+ ATPASE DOMAIN-CONTAINING PROTEIN"/>
    <property type="match status" value="1"/>
</dbReference>